<proteinExistence type="inferred from homology"/>
<evidence type="ECO:0000256" key="9">
    <source>
        <dbReference type="ARBA" id="ARBA00034078"/>
    </source>
</evidence>
<reference evidence="12" key="1">
    <citation type="submission" date="2020-06" db="EMBL/GenBank/DDBJ databases">
        <title>Draft genome of Bugula neritina, a colonial animal packing powerful symbionts and potential medicines.</title>
        <authorList>
            <person name="Rayko M."/>
        </authorList>
    </citation>
    <scope>NUCLEOTIDE SEQUENCE [LARGE SCALE GENOMIC DNA]</scope>
    <source>
        <strain evidence="12">Kwan_BN1</strain>
    </source>
</reference>
<evidence type="ECO:0000313" key="12">
    <source>
        <dbReference type="EMBL" id="KAF6020555.1"/>
    </source>
</evidence>
<name>A0A7J7J360_BUGNE</name>
<keyword evidence="3" id="KW-0500">Molybdenum</keyword>
<dbReference type="SUPFAM" id="SSF56003">
    <property type="entry name" value="Molybdenum cofactor-binding domain"/>
    <property type="match status" value="1"/>
</dbReference>
<dbReference type="Proteomes" id="UP000593567">
    <property type="component" value="Unassembled WGS sequence"/>
</dbReference>
<dbReference type="GO" id="GO:0043546">
    <property type="term" value="F:molybdopterin cofactor binding"/>
    <property type="evidence" value="ECO:0007669"/>
    <property type="project" value="InterPro"/>
</dbReference>
<dbReference type="InterPro" id="IPR022407">
    <property type="entry name" value="OxRdtase_Mopterin_BS"/>
</dbReference>
<dbReference type="AlphaFoldDB" id="A0A7J7J360"/>
<dbReference type="PROSITE" id="PS00559">
    <property type="entry name" value="MOLYBDOPTERIN_EUK"/>
    <property type="match status" value="1"/>
</dbReference>
<evidence type="ECO:0000259" key="10">
    <source>
        <dbReference type="Pfam" id="PF02738"/>
    </source>
</evidence>
<gene>
    <name evidence="12" type="ORF">EB796_021146</name>
</gene>
<accession>A0A7J7J360</accession>
<evidence type="ECO:0000259" key="11">
    <source>
        <dbReference type="Pfam" id="PF20256"/>
    </source>
</evidence>
<dbReference type="PANTHER" id="PTHR45444">
    <property type="entry name" value="XANTHINE DEHYDROGENASE"/>
    <property type="match status" value="1"/>
</dbReference>
<keyword evidence="7" id="KW-0408">Iron</keyword>
<dbReference type="Gene3D" id="3.30.365.10">
    <property type="entry name" value="Aldehyde oxidase/xanthine dehydrogenase, molybdopterin binding domain"/>
    <property type="match status" value="3"/>
</dbReference>
<dbReference type="OrthoDB" id="8300278at2759"/>
<dbReference type="GO" id="GO:0005506">
    <property type="term" value="F:iron ion binding"/>
    <property type="evidence" value="ECO:0007669"/>
    <property type="project" value="InterPro"/>
</dbReference>
<protein>
    <submittedName>
        <fullName evidence="12">Ry</fullName>
    </submittedName>
</protein>
<feature type="domain" description="Aldehyde oxidase/xanthine dehydrogenase first molybdopterin binding" evidence="10">
    <location>
        <begin position="2"/>
        <end position="216"/>
    </location>
</feature>
<dbReference type="InterPro" id="IPR037165">
    <property type="entry name" value="AldOxase/xan_DH_Mopterin-bd_sf"/>
</dbReference>
<dbReference type="FunFam" id="3.30.365.10:FF:000004">
    <property type="entry name" value="Xanthine dehydrogenase oxidase"/>
    <property type="match status" value="1"/>
</dbReference>
<dbReference type="GO" id="GO:0016491">
    <property type="term" value="F:oxidoreductase activity"/>
    <property type="evidence" value="ECO:0007669"/>
    <property type="project" value="UniProtKB-KW"/>
</dbReference>
<feature type="domain" description="Aldehyde oxidase/xanthine dehydrogenase second molybdopterin binding" evidence="11">
    <location>
        <begin position="260"/>
        <end position="439"/>
    </location>
</feature>
<evidence type="ECO:0000256" key="6">
    <source>
        <dbReference type="ARBA" id="ARBA00023002"/>
    </source>
</evidence>
<keyword evidence="8" id="KW-0411">Iron-sulfur</keyword>
<organism evidence="12 13">
    <name type="scientific">Bugula neritina</name>
    <name type="common">Brown bryozoan</name>
    <name type="synonym">Sertularia neritina</name>
    <dbReference type="NCBI Taxonomy" id="10212"/>
    <lineage>
        <taxon>Eukaryota</taxon>
        <taxon>Metazoa</taxon>
        <taxon>Spiralia</taxon>
        <taxon>Lophotrochozoa</taxon>
        <taxon>Bryozoa</taxon>
        <taxon>Gymnolaemata</taxon>
        <taxon>Cheilostomatida</taxon>
        <taxon>Flustrina</taxon>
        <taxon>Buguloidea</taxon>
        <taxon>Bugulidae</taxon>
        <taxon>Bugula</taxon>
    </lineage>
</organism>
<evidence type="ECO:0000256" key="5">
    <source>
        <dbReference type="ARBA" id="ARBA00022723"/>
    </source>
</evidence>
<keyword evidence="5" id="KW-0479">Metal-binding</keyword>
<dbReference type="FunFam" id="3.30.365.10:FF:000001">
    <property type="entry name" value="Xanthine dehydrogenase oxidase"/>
    <property type="match status" value="1"/>
</dbReference>
<evidence type="ECO:0000256" key="3">
    <source>
        <dbReference type="ARBA" id="ARBA00022505"/>
    </source>
</evidence>
<evidence type="ECO:0000256" key="2">
    <source>
        <dbReference type="ARBA" id="ARBA00006849"/>
    </source>
</evidence>
<comment type="cofactor">
    <cofactor evidence="1">
        <name>Mo-molybdopterin</name>
        <dbReference type="ChEBI" id="CHEBI:71302"/>
    </cofactor>
</comment>
<dbReference type="Pfam" id="PF20256">
    <property type="entry name" value="MoCoBD_2"/>
    <property type="match status" value="1"/>
</dbReference>
<evidence type="ECO:0000313" key="13">
    <source>
        <dbReference type="Proteomes" id="UP000593567"/>
    </source>
</evidence>
<dbReference type="PANTHER" id="PTHR45444:SF3">
    <property type="entry name" value="XANTHINE DEHYDROGENASE"/>
    <property type="match status" value="1"/>
</dbReference>
<dbReference type="Pfam" id="PF02738">
    <property type="entry name" value="MoCoBD_1"/>
    <property type="match status" value="1"/>
</dbReference>
<comment type="cofactor">
    <cofactor evidence="9">
        <name>[2Fe-2S] cluster</name>
        <dbReference type="ChEBI" id="CHEBI:190135"/>
    </cofactor>
</comment>
<dbReference type="EMBL" id="VXIV02003162">
    <property type="protein sequence ID" value="KAF6020555.1"/>
    <property type="molecule type" value="Genomic_DNA"/>
</dbReference>
<evidence type="ECO:0000256" key="7">
    <source>
        <dbReference type="ARBA" id="ARBA00023004"/>
    </source>
</evidence>
<evidence type="ECO:0000256" key="8">
    <source>
        <dbReference type="ARBA" id="ARBA00023014"/>
    </source>
</evidence>
<dbReference type="InterPro" id="IPR016208">
    <property type="entry name" value="Ald_Oxase/xanthine_DH-like"/>
</dbReference>
<dbReference type="GO" id="GO:0051537">
    <property type="term" value="F:2 iron, 2 sulfur cluster binding"/>
    <property type="evidence" value="ECO:0007669"/>
    <property type="project" value="UniProtKB-KW"/>
</dbReference>
<comment type="similarity">
    <text evidence="2">Belongs to the xanthine dehydrogenase family.</text>
</comment>
<comment type="caution">
    <text evidence="12">The sequence shown here is derived from an EMBL/GenBank/DDBJ whole genome shotgun (WGS) entry which is preliminary data.</text>
</comment>
<dbReference type="InterPro" id="IPR008274">
    <property type="entry name" value="AldOxase/xan_DH_MoCoBD1"/>
</dbReference>
<evidence type="ECO:0000256" key="4">
    <source>
        <dbReference type="ARBA" id="ARBA00022714"/>
    </source>
</evidence>
<keyword evidence="6" id="KW-0560">Oxidoreductase</keyword>
<evidence type="ECO:0000256" key="1">
    <source>
        <dbReference type="ARBA" id="ARBA00001924"/>
    </source>
</evidence>
<keyword evidence="4" id="KW-0001">2Fe-2S</keyword>
<keyword evidence="13" id="KW-1185">Reference proteome</keyword>
<dbReference type="InterPro" id="IPR046867">
    <property type="entry name" value="AldOxase/xan_DH_MoCoBD2"/>
</dbReference>
<sequence>MEGEMEIGGQEHFYMEPQVTRCVPKENGEIDVFSSTQSPKFMQDGVGKALGIPFSKTNINVKRLGGGFGGKSRKPMLSGVPAAVAANKFRVPVRCTLERKEDMVITGGRDPALIKYKVGYNKDGRIKTLDAEIYTDAGCTLDLAILIVQKAMYHLENCYNIENMRVKGWACKTNHPSNTACRALAAPHAVLVIEHILEEISAKLNIPRHVIQQLNFCREGHTTVYGQVVSNCTLERCYNQVVSDSDFVNRQQAVKQFNLIDKVHLQDVSTVTVPNSTVTAASVNTDINGGAVLNACEKLNKRLEAFKQKMPNASWEEWVTSAYVERVSLSAQGFYSTPGLVPIDWSTSKGSPYQYYVFGAAVSEVEIDCLTGHHQVLRTDVVMDAGVSINPAIDVGQIEGAFIQGYGLYCLEELQFDESGVMTTVGPATYKIPLVDNIPREFNVSLLKNSSNPGNVASSKGVGEAPLPLAVSIFMAIKSAVRSARKASGKDESFTFSSPCTPERIRMSCADQFIATA</sequence>